<sequence>MTKFKDKTILITGGASGIGLLMAKLSIQNGAASLIILDIDRTALLKAETQLKSSGCEIIIFPVDLTNEEQLTTTIHEINRRKLMVDILINNAGVVTGKDFKDHSEVEIDRTMKVNSIAPMKLSLSLLPQMIKKGSGHIVNISSAAGMLANPGMSVYCASKWALSGWSDSLRIEMERERTGVKVLTVTPYYIDTGMFKGVSSPLIPILKPEKVAKRIIKAIEKDKIILRTPEIIYLLPFVKGILPKRMLDLVIGKLFGIYSSMNTFKGRTNDQN</sequence>
<keyword evidence="6" id="KW-1185">Reference proteome</keyword>
<accession>A0A9X2A6Y4</accession>
<organism evidence="5 6">
    <name type="scientific">Christiangramia crocea</name>
    <dbReference type="NCBI Taxonomy" id="2904124"/>
    <lineage>
        <taxon>Bacteria</taxon>
        <taxon>Pseudomonadati</taxon>
        <taxon>Bacteroidota</taxon>
        <taxon>Flavobacteriia</taxon>
        <taxon>Flavobacteriales</taxon>
        <taxon>Flavobacteriaceae</taxon>
        <taxon>Christiangramia</taxon>
    </lineage>
</organism>
<dbReference type="InterPro" id="IPR057326">
    <property type="entry name" value="KR_dom"/>
</dbReference>
<dbReference type="SUPFAM" id="SSF51735">
    <property type="entry name" value="NAD(P)-binding Rossmann-fold domains"/>
    <property type="match status" value="1"/>
</dbReference>
<evidence type="ECO:0000259" key="4">
    <source>
        <dbReference type="SMART" id="SM00822"/>
    </source>
</evidence>
<evidence type="ECO:0000313" key="6">
    <source>
        <dbReference type="Proteomes" id="UP001139344"/>
    </source>
</evidence>
<evidence type="ECO:0000313" key="5">
    <source>
        <dbReference type="EMBL" id="MCG9972749.1"/>
    </source>
</evidence>
<dbReference type="GO" id="GO:0016616">
    <property type="term" value="F:oxidoreductase activity, acting on the CH-OH group of donors, NAD or NADP as acceptor"/>
    <property type="evidence" value="ECO:0007669"/>
    <property type="project" value="TreeGrafter"/>
</dbReference>
<gene>
    <name evidence="5" type="ORF">LU635_13955</name>
</gene>
<dbReference type="Gene3D" id="3.40.50.720">
    <property type="entry name" value="NAD(P)-binding Rossmann-like Domain"/>
    <property type="match status" value="1"/>
</dbReference>
<comment type="caution">
    <text evidence="5">The sequence shown here is derived from an EMBL/GenBank/DDBJ whole genome shotgun (WGS) entry which is preliminary data.</text>
</comment>
<dbReference type="CDD" id="cd05339">
    <property type="entry name" value="17beta-HSDXI-like_SDR_c"/>
    <property type="match status" value="1"/>
</dbReference>
<evidence type="ECO:0000256" key="2">
    <source>
        <dbReference type="ARBA" id="ARBA00023002"/>
    </source>
</evidence>
<dbReference type="InterPro" id="IPR002347">
    <property type="entry name" value="SDR_fam"/>
</dbReference>
<dbReference type="RefSeq" id="WP_240100105.1">
    <property type="nucleotide sequence ID" value="NZ_JAJSON010000025.1"/>
</dbReference>
<comment type="similarity">
    <text evidence="1 3">Belongs to the short-chain dehydrogenases/reductases (SDR) family.</text>
</comment>
<dbReference type="PANTHER" id="PTHR24322:SF736">
    <property type="entry name" value="RETINOL DEHYDROGENASE 10"/>
    <property type="match status" value="1"/>
</dbReference>
<dbReference type="InterPro" id="IPR036291">
    <property type="entry name" value="NAD(P)-bd_dom_sf"/>
</dbReference>
<dbReference type="PRINTS" id="PR00081">
    <property type="entry name" value="GDHRDH"/>
</dbReference>
<dbReference type="PANTHER" id="PTHR24322">
    <property type="entry name" value="PKSB"/>
    <property type="match status" value="1"/>
</dbReference>
<dbReference type="Pfam" id="PF00106">
    <property type="entry name" value="adh_short"/>
    <property type="match status" value="1"/>
</dbReference>
<proteinExistence type="inferred from homology"/>
<keyword evidence="2" id="KW-0560">Oxidoreductase</keyword>
<dbReference type="Proteomes" id="UP001139344">
    <property type="component" value="Unassembled WGS sequence"/>
</dbReference>
<evidence type="ECO:0000256" key="3">
    <source>
        <dbReference type="RuleBase" id="RU000363"/>
    </source>
</evidence>
<evidence type="ECO:0000256" key="1">
    <source>
        <dbReference type="ARBA" id="ARBA00006484"/>
    </source>
</evidence>
<dbReference type="AlphaFoldDB" id="A0A9X2A6Y4"/>
<dbReference type="SMART" id="SM00822">
    <property type="entry name" value="PKS_KR"/>
    <property type="match status" value="1"/>
</dbReference>
<dbReference type="InterPro" id="IPR020904">
    <property type="entry name" value="Sc_DH/Rdtase_CS"/>
</dbReference>
<feature type="domain" description="Ketoreductase" evidence="4">
    <location>
        <begin position="7"/>
        <end position="199"/>
    </location>
</feature>
<dbReference type="PROSITE" id="PS00061">
    <property type="entry name" value="ADH_SHORT"/>
    <property type="match status" value="1"/>
</dbReference>
<protein>
    <submittedName>
        <fullName evidence="5">SDR family oxidoreductase</fullName>
    </submittedName>
</protein>
<dbReference type="EMBL" id="JAJSON010000025">
    <property type="protein sequence ID" value="MCG9972749.1"/>
    <property type="molecule type" value="Genomic_DNA"/>
</dbReference>
<reference evidence="5" key="1">
    <citation type="submission" date="2021-12" db="EMBL/GenBank/DDBJ databases">
        <title>Description of Gramella crocea sp. nov., a new bacterium isolated from activated sludge.</title>
        <authorList>
            <person name="Zhang X."/>
        </authorList>
    </citation>
    <scope>NUCLEOTIDE SEQUENCE</scope>
    <source>
        <strain evidence="5">YB25</strain>
    </source>
</reference>
<name>A0A9X2A6Y4_9FLAO</name>
<dbReference type="PRINTS" id="PR00080">
    <property type="entry name" value="SDRFAMILY"/>
</dbReference>